<evidence type="ECO:0000259" key="1">
    <source>
        <dbReference type="PROSITE" id="PS51704"/>
    </source>
</evidence>
<dbReference type="Proteomes" id="UP000435304">
    <property type="component" value="Unassembled WGS sequence"/>
</dbReference>
<dbReference type="CDD" id="cd08561">
    <property type="entry name" value="GDPD_cytoplasmic_ScUgpQ2_like"/>
    <property type="match status" value="1"/>
</dbReference>
<feature type="domain" description="GP-PDE" evidence="1">
    <location>
        <begin position="14"/>
        <end position="249"/>
    </location>
</feature>
<dbReference type="EMBL" id="WPCU01000005">
    <property type="protein sequence ID" value="MVA75839.1"/>
    <property type="molecule type" value="Genomic_DNA"/>
</dbReference>
<dbReference type="GO" id="GO:0006629">
    <property type="term" value="P:lipid metabolic process"/>
    <property type="evidence" value="ECO:0007669"/>
    <property type="project" value="InterPro"/>
</dbReference>
<dbReference type="InterPro" id="IPR030395">
    <property type="entry name" value="GP_PDE_dom"/>
</dbReference>
<dbReference type="RefSeq" id="WP_331714498.1">
    <property type="nucleotide sequence ID" value="NZ_WPCU01000005.1"/>
</dbReference>
<dbReference type="AlphaFoldDB" id="A0A6A9V0L7"/>
<accession>A0A6A9V0L7</accession>
<comment type="caution">
    <text evidence="2">The sequence shown here is derived from an EMBL/GenBank/DDBJ whole genome shotgun (WGS) entry which is preliminary data.</text>
</comment>
<dbReference type="GO" id="GO:0008081">
    <property type="term" value="F:phosphoric diester hydrolase activity"/>
    <property type="evidence" value="ECO:0007669"/>
    <property type="project" value="InterPro"/>
</dbReference>
<dbReference type="SUPFAM" id="SSF51695">
    <property type="entry name" value="PLC-like phosphodiesterases"/>
    <property type="match status" value="1"/>
</dbReference>
<reference evidence="2 3" key="1">
    <citation type="submission" date="2019-12" db="EMBL/GenBank/DDBJ databases">
        <title>Auraticoccus cholistani sp. nov., an actinomycete isolated from soil of Cholistan desert.</title>
        <authorList>
            <person name="Cheema M.T."/>
        </authorList>
    </citation>
    <scope>NUCLEOTIDE SEQUENCE [LARGE SCALE GENOMIC DNA]</scope>
    <source>
        <strain evidence="2 3">F435</strain>
    </source>
</reference>
<organism evidence="2 3">
    <name type="scientific">Auraticoccus cholistanensis</name>
    <dbReference type="NCBI Taxonomy" id="2656650"/>
    <lineage>
        <taxon>Bacteria</taxon>
        <taxon>Bacillati</taxon>
        <taxon>Actinomycetota</taxon>
        <taxon>Actinomycetes</taxon>
        <taxon>Propionibacteriales</taxon>
        <taxon>Propionibacteriaceae</taxon>
        <taxon>Auraticoccus</taxon>
    </lineage>
</organism>
<gene>
    <name evidence="2" type="ORF">GC722_07355</name>
</gene>
<evidence type="ECO:0000313" key="2">
    <source>
        <dbReference type="EMBL" id="MVA75839.1"/>
    </source>
</evidence>
<dbReference type="PANTHER" id="PTHR43805">
    <property type="entry name" value="GLYCEROPHOSPHORYL DIESTER PHOSPHODIESTERASE"/>
    <property type="match status" value="1"/>
</dbReference>
<dbReference type="PANTHER" id="PTHR43805:SF1">
    <property type="entry name" value="GP-PDE DOMAIN-CONTAINING PROTEIN"/>
    <property type="match status" value="1"/>
</dbReference>
<sequence length="256" mass="27718">MVRRPASPFAEGRFVALAHRGGARLPANLGRENTVAAFAEATRLGYRHLETDVHTTADGTLIAFHDSVLDRVTDARGVVAELPWEEVRRARIGGEPIPTLDELLETFPDAVFNIDLKSPGAVAPLWRTLQHHGATARVCVGSFSTARLQAFRRLAGDRVATSASPREVVRTRALGVAPGPAVAVQVPVEHVVAGRRVRLVTPRLVQRVHAAGRQVHVWTIDDPAEMNALIELGVDGLVSDAIDTLRAVLVDRGCWD</sequence>
<name>A0A6A9V0L7_9ACTN</name>
<evidence type="ECO:0000313" key="3">
    <source>
        <dbReference type="Proteomes" id="UP000435304"/>
    </source>
</evidence>
<dbReference type="InterPro" id="IPR017946">
    <property type="entry name" value="PLC-like_Pdiesterase_TIM-brl"/>
</dbReference>
<proteinExistence type="predicted"/>
<keyword evidence="3" id="KW-1185">Reference proteome</keyword>
<protein>
    <submittedName>
        <fullName evidence="2">Glycerophosphodiester phosphodiesterase</fullName>
    </submittedName>
</protein>
<dbReference type="Gene3D" id="3.20.20.190">
    <property type="entry name" value="Phosphatidylinositol (PI) phosphodiesterase"/>
    <property type="match status" value="1"/>
</dbReference>
<dbReference type="Pfam" id="PF03009">
    <property type="entry name" value="GDPD"/>
    <property type="match status" value="1"/>
</dbReference>
<dbReference type="PROSITE" id="PS51704">
    <property type="entry name" value="GP_PDE"/>
    <property type="match status" value="1"/>
</dbReference>